<dbReference type="PANTHER" id="PTHR33164:SF43">
    <property type="entry name" value="HTH-TYPE TRANSCRIPTIONAL REPRESSOR YETL"/>
    <property type="match status" value="1"/>
</dbReference>
<dbReference type="Pfam" id="PF01047">
    <property type="entry name" value="MarR"/>
    <property type="match status" value="1"/>
</dbReference>
<dbReference type="Proteomes" id="UP000317893">
    <property type="component" value="Unassembled WGS sequence"/>
</dbReference>
<dbReference type="GO" id="GO:0006950">
    <property type="term" value="P:response to stress"/>
    <property type="evidence" value="ECO:0007669"/>
    <property type="project" value="TreeGrafter"/>
</dbReference>
<dbReference type="InterPro" id="IPR000835">
    <property type="entry name" value="HTH_MarR-typ"/>
</dbReference>
<proteinExistence type="predicted"/>
<dbReference type="GO" id="GO:0003700">
    <property type="term" value="F:DNA-binding transcription factor activity"/>
    <property type="evidence" value="ECO:0007669"/>
    <property type="project" value="InterPro"/>
</dbReference>
<dbReference type="SMART" id="SM00347">
    <property type="entry name" value="HTH_MARR"/>
    <property type="match status" value="1"/>
</dbReference>
<evidence type="ECO:0000313" key="3">
    <source>
        <dbReference type="Proteomes" id="UP000317893"/>
    </source>
</evidence>
<feature type="domain" description="HTH marR-type" evidence="1">
    <location>
        <begin position="19"/>
        <end position="152"/>
    </location>
</feature>
<name>A0A542E3P3_9MICO</name>
<sequence>MTPVGDDAQDSTPGGPLAAPGLLDVLTALRDLFAANESVRLEVARHLGISVNEIIALTHLQTHGPMTQRELADGLGLSPSAVTVMLDRLEPRGLMSRRRHPTDRRRTIVEVHTPADDPMGLYAVLARPFLAMDEGDRVEAARLLALVTEQVRLSAEHVGALPPVAPPRRRL</sequence>
<dbReference type="OrthoDB" id="8635520at2"/>
<evidence type="ECO:0000259" key="1">
    <source>
        <dbReference type="PROSITE" id="PS50995"/>
    </source>
</evidence>
<protein>
    <submittedName>
        <fullName evidence="2">MarR family protein</fullName>
    </submittedName>
</protein>
<dbReference type="EMBL" id="VFMN01000001">
    <property type="protein sequence ID" value="TQJ09919.1"/>
    <property type="molecule type" value="Genomic_DNA"/>
</dbReference>
<dbReference type="AlphaFoldDB" id="A0A542E3P3"/>
<keyword evidence="3" id="KW-1185">Reference proteome</keyword>
<dbReference type="InterPro" id="IPR036390">
    <property type="entry name" value="WH_DNA-bd_sf"/>
</dbReference>
<organism evidence="2 3">
    <name type="scientific">Lapillicoccus jejuensis</name>
    <dbReference type="NCBI Taxonomy" id="402171"/>
    <lineage>
        <taxon>Bacteria</taxon>
        <taxon>Bacillati</taxon>
        <taxon>Actinomycetota</taxon>
        <taxon>Actinomycetes</taxon>
        <taxon>Micrococcales</taxon>
        <taxon>Intrasporangiaceae</taxon>
        <taxon>Lapillicoccus</taxon>
    </lineage>
</organism>
<gene>
    <name evidence="2" type="ORF">FB458_3035</name>
</gene>
<dbReference type="SUPFAM" id="SSF46785">
    <property type="entry name" value="Winged helix' DNA-binding domain"/>
    <property type="match status" value="1"/>
</dbReference>
<dbReference type="PROSITE" id="PS50995">
    <property type="entry name" value="HTH_MARR_2"/>
    <property type="match status" value="1"/>
</dbReference>
<reference evidence="2 3" key="1">
    <citation type="submission" date="2019-06" db="EMBL/GenBank/DDBJ databases">
        <title>Sequencing the genomes of 1000 actinobacteria strains.</title>
        <authorList>
            <person name="Klenk H.-P."/>
        </authorList>
    </citation>
    <scope>NUCLEOTIDE SEQUENCE [LARGE SCALE GENOMIC DNA]</scope>
    <source>
        <strain evidence="2 3">DSM 18607</strain>
    </source>
</reference>
<dbReference type="InterPro" id="IPR036388">
    <property type="entry name" value="WH-like_DNA-bd_sf"/>
</dbReference>
<dbReference type="Gene3D" id="1.10.10.10">
    <property type="entry name" value="Winged helix-like DNA-binding domain superfamily/Winged helix DNA-binding domain"/>
    <property type="match status" value="1"/>
</dbReference>
<evidence type="ECO:0000313" key="2">
    <source>
        <dbReference type="EMBL" id="TQJ09919.1"/>
    </source>
</evidence>
<dbReference type="PANTHER" id="PTHR33164">
    <property type="entry name" value="TRANSCRIPTIONAL REGULATOR, MARR FAMILY"/>
    <property type="match status" value="1"/>
</dbReference>
<accession>A0A542E3P3</accession>
<dbReference type="InterPro" id="IPR039422">
    <property type="entry name" value="MarR/SlyA-like"/>
</dbReference>
<comment type="caution">
    <text evidence="2">The sequence shown here is derived from an EMBL/GenBank/DDBJ whole genome shotgun (WGS) entry which is preliminary data.</text>
</comment>